<dbReference type="KEGG" id="vnx:VNE69_02218"/>
<evidence type="ECO:0000313" key="2">
    <source>
        <dbReference type="Proteomes" id="UP001334084"/>
    </source>
</evidence>
<reference evidence="1" key="1">
    <citation type="journal article" date="2024" name="BMC Genomics">
        <title>Functional annotation of a divergent genome using sequence and structure-based similarity.</title>
        <authorList>
            <person name="Svedberg D."/>
            <person name="Winiger R.R."/>
            <person name="Berg A."/>
            <person name="Sharma H."/>
            <person name="Tellgren-Roth C."/>
            <person name="Debrunner-Vossbrinck B.A."/>
            <person name="Vossbrinck C.R."/>
            <person name="Barandun J."/>
        </authorList>
    </citation>
    <scope>NUCLEOTIDE SEQUENCE</scope>
    <source>
        <strain evidence="1">Illinois isolate</strain>
    </source>
</reference>
<accession>A0AAX4J9P4</accession>
<dbReference type="AlphaFoldDB" id="A0AAX4J9P4"/>
<dbReference type="EMBL" id="CP142727">
    <property type="protein sequence ID" value="WUR02697.1"/>
    <property type="molecule type" value="Genomic_DNA"/>
</dbReference>
<organism evidence="1 2">
    <name type="scientific">Vairimorpha necatrix</name>
    <dbReference type="NCBI Taxonomy" id="6039"/>
    <lineage>
        <taxon>Eukaryota</taxon>
        <taxon>Fungi</taxon>
        <taxon>Fungi incertae sedis</taxon>
        <taxon>Microsporidia</taxon>
        <taxon>Nosematidae</taxon>
        <taxon>Vairimorpha</taxon>
    </lineage>
</organism>
<dbReference type="GeneID" id="90540508"/>
<keyword evidence="2" id="KW-1185">Reference proteome</keyword>
<dbReference type="Proteomes" id="UP001334084">
    <property type="component" value="Chromosome 2"/>
</dbReference>
<protein>
    <submittedName>
        <fullName evidence="1">Uncharacterized protein</fullName>
    </submittedName>
</protein>
<name>A0AAX4J9P4_9MICR</name>
<dbReference type="RefSeq" id="XP_065328842.1">
    <property type="nucleotide sequence ID" value="XM_065472770.1"/>
</dbReference>
<proteinExistence type="predicted"/>
<sequence>MNALNLLSSILFIKENQHVYNNIKDIIFNKIQTRDYLVFDKAKKYTMVSLFLYSAHGTIECTLEDISSTGCAKKNYGSFEINYADKSLEDISKTLEDNIIRKLNFPNNDFTILLYNKNQIRSNSLFKDNGWEIFYDNICENDCPLYEMLIDIQNINIEHVNVPCIPLYPINSKKIGNIYFFRFSIEIENVCNFFEIEIDELLSFVRLNTENIRKVDQEIIKTLFYLYQIADSNFPVATNMLNRFEVTPSKIEIKYPSNFVIEIKPDLISFFIGSIEYLYYLKLDSYQNDGRNYIEKQCFTELQIILQSISEMVYEKNYKCIYFLHNLLIDYEKVDFLILRILNNSKSALNTLFCHILLYIKIIKKHELDLITGREVNSESNIEVFCKQIMKKLSIYLNSLNVSESYLLAICLLLEVEMLINENGAGDDPLFRILLIISNIIESEKNKDQTYTYINKDKIKITNILKEVKSIHIDEIVRFKKEIIKNISKISSLFTGLSSSKFVNGNYPTKIEAYVKKDIITDLKLDEYAVERNTKNLRKKLLENTAEDYKFEKERRKGEDEIIKINKIIEKLPEMEELKKMKTQSIYSFIENLFDADMIDNLDNNFKNVGITKIDKIFNGITNTESLDINIILEYKKKFIESFFQDIKINIEDRIKKISVKELFIVFIKSFENEISTENIDNKRTEKIFKNIRTVLKEETIIKVLYANSAIELHDELMHIIKKYTLK</sequence>
<evidence type="ECO:0000313" key="1">
    <source>
        <dbReference type="EMBL" id="WUR02697.1"/>
    </source>
</evidence>
<gene>
    <name evidence="1" type="ORF">VNE69_02218</name>
</gene>